<dbReference type="Gene3D" id="3.40.50.720">
    <property type="entry name" value="NAD(P)-binding Rossmann-like Domain"/>
    <property type="match status" value="1"/>
</dbReference>
<feature type="domain" description="Ketoreductase" evidence="3">
    <location>
        <begin position="6"/>
        <end position="184"/>
    </location>
</feature>
<dbReference type="Pfam" id="PF13561">
    <property type="entry name" value="adh_short_C2"/>
    <property type="match status" value="1"/>
</dbReference>
<evidence type="ECO:0000313" key="5">
    <source>
        <dbReference type="Proteomes" id="UP000829708"/>
    </source>
</evidence>
<dbReference type="NCBIfam" id="NF009466">
    <property type="entry name" value="PRK12826.1-2"/>
    <property type="match status" value="1"/>
</dbReference>
<dbReference type="PROSITE" id="PS00061">
    <property type="entry name" value="ADH_SHORT"/>
    <property type="match status" value="1"/>
</dbReference>
<dbReference type="RefSeq" id="WP_244772034.1">
    <property type="nucleotide sequence ID" value="NZ_CP094929.1"/>
</dbReference>
<proteinExistence type="inferred from homology"/>
<dbReference type="PRINTS" id="PR00081">
    <property type="entry name" value="GDHRDH"/>
</dbReference>
<dbReference type="NCBIfam" id="NF005559">
    <property type="entry name" value="PRK07231.1"/>
    <property type="match status" value="1"/>
</dbReference>
<dbReference type="PANTHER" id="PTHR42760:SF133">
    <property type="entry name" value="3-OXOACYL-[ACYL-CARRIER-PROTEIN] REDUCTASE"/>
    <property type="match status" value="1"/>
</dbReference>
<evidence type="ECO:0000259" key="3">
    <source>
        <dbReference type="SMART" id="SM00822"/>
    </source>
</evidence>
<dbReference type="PRINTS" id="PR00080">
    <property type="entry name" value="SDRFAMILY"/>
</dbReference>
<reference evidence="5" key="1">
    <citation type="journal article" date="2024" name="J Bioinform Genom">
        <title>Complete genome sequence of the type strain bacterium Sphaerochaeta associata GLS2t (VKM B-2742)t.</title>
        <authorList>
            <person name="Troshina O.Y."/>
            <person name="Tepeeva A.N."/>
            <person name="Arzamasceva V.O."/>
            <person name="Whitman W.B."/>
            <person name="Varghese N."/>
            <person name="Shapiro N."/>
            <person name="Woyke T."/>
            <person name="Kripides N.C."/>
            <person name="Vasilenko O.V."/>
        </authorList>
    </citation>
    <scope>NUCLEOTIDE SEQUENCE [LARGE SCALE GENOMIC DNA]</scope>
    <source>
        <strain evidence="5">GLS2T</strain>
    </source>
</reference>
<dbReference type="InterPro" id="IPR057326">
    <property type="entry name" value="KR_dom"/>
</dbReference>
<keyword evidence="2" id="KW-0560">Oxidoreductase</keyword>
<dbReference type="EMBL" id="CP094929">
    <property type="protein sequence ID" value="UOM50647.1"/>
    <property type="molecule type" value="Genomic_DNA"/>
</dbReference>
<dbReference type="SMART" id="SM00822">
    <property type="entry name" value="PKS_KR"/>
    <property type="match status" value="1"/>
</dbReference>
<dbReference type="InterPro" id="IPR002347">
    <property type="entry name" value="SDR_fam"/>
</dbReference>
<sequence>MKLDGKLAVITGAARGIGREIAIRFAKEGAAVVLVDVRIPAETEQVIQSFSPNVLSAVVDIADAEAVERLVQQVHAWKGPVDIVVNNAGIITREGILDLTPQQWRKVIDVNVNGTFYMCKAFLPDMVAKRCGKIVNVTSIAGKIGDITASPAYGTSKGAVNTFTRSLARQLAEYGITVNAVAPHAIETDMSAEWSEEKRRNVVASIPLKRMGTSGEVAAAVLFLASDEASFITGETLNVNGGYLMD</sequence>
<evidence type="ECO:0000256" key="1">
    <source>
        <dbReference type="ARBA" id="ARBA00006484"/>
    </source>
</evidence>
<dbReference type="PANTHER" id="PTHR42760">
    <property type="entry name" value="SHORT-CHAIN DEHYDROGENASES/REDUCTASES FAMILY MEMBER"/>
    <property type="match status" value="1"/>
</dbReference>
<organism evidence="4 5">
    <name type="scientific">Sphaerochaeta associata</name>
    <dbReference type="NCBI Taxonomy" id="1129264"/>
    <lineage>
        <taxon>Bacteria</taxon>
        <taxon>Pseudomonadati</taxon>
        <taxon>Spirochaetota</taxon>
        <taxon>Spirochaetia</taxon>
        <taxon>Spirochaetales</taxon>
        <taxon>Sphaerochaetaceae</taxon>
        <taxon>Sphaerochaeta</taxon>
    </lineage>
</organism>
<dbReference type="SUPFAM" id="SSF51735">
    <property type="entry name" value="NAD(P)-binding Rossmann-fold domains"/>
    <property type="match status" value="1"/>
</dbReference>
<accession>A0ABY4D9X6</accession>
<name>A0ABY4D9X6_9SPIR</name>
<protein>
    <submittedName>
        <fullName evidence="4">SDR family oxidoreductase</fullName>
    </submittedName>
</protein>
<evidence type="ECO:0000256" key="2">
    <source>
        <dbReference type="ARBA" id="ARBA00023002"/>
    </source>
</evidence>
<comment type="similarity">
    <text evidence="1">Belongs to the short-chain dehydrogenases/reductases (SDR) family.</text>
</comment>
<dbReference type="InterPro" id="IPR036291">
    <property type="entry name" value="NAD(P)-bd_dom_sf"/>
</dbReference>
<evidence type="ECO:0000313" key="4">
    <source>
        <dbReference type="EMBL" id="UOM50647.1"/>
    </source>
</evidence>
<keyword evidence="5" id="KW-1185">Reference proteome</keyword>
<dbReference type="Proteomes" id="UP000829708">
    <property type="component" value="Chromosome"/>
</dbReference>
<dbReference type="InterPro" id="IPR020904">
    <property type="entry name" value="Sc_DH/Rdtase_CS"/>
</dbReference>
<gene>
    <name evidence="4" type="ORF">MUG09_13870</name>
</gene>